<keyword evidence="7" id="KW-0349">Heme</keyword>
<dbReference type="Gene3D" id="3.20.20.100">
    <property type="entry name" value="NADP-dependent oxidoreductase domain"/>
    <property type="match status" value="1"/>
</dbReference>
<dbReference type="CDD" id="cd19075">
    <property type="entry name" value="AKR_AKR7A1-5"/>
    <property type="match status" value="1"/>
</dbReference>
<evidence type="ECO:0000313" key="10">
    <source>
        <dbReference type="EMBL" id="CRG92132.1"/>
    </source>
</evidence>
<keyword evidence="4" id="KW-0560">Oxidoreductase</keyword>
<evidence type="ECO:0000256" key="1">
    <source>
        <dbReference type="ARBA" id="ARBA00001971"/>
    </source>
</evidence>
<dbReference type="InterPro" id="IPR036812">
    <property type="entry name" value="NAD(P)_OxRdtase_dom_sf"/>
</dbReference>
<dbReference type="InterPro" id="IPR002403">
    <property type="entry name" value="Cyt_P450_E_grp-IV"/>
</dbReference>
<feature type="compositionally biased region" description="Polar residues" evidence="8">
    <location>
        <begin position="353"/>
        <end position="365"/>
    </location>
</feature>
<dbReference type="GO" id="GO:0020037">
    <property type="term" value="F:heme binding"/>
    <property type="evidence" value="ECO:0007669"/>
    <property type="project" value="InterPro"/>
</dbReference>
<comment type="similarity">
    <text evidence="6">Belongs to the aldo/keto reductase family. Aldo/keto reductase 2 subfamily.</text>
</comment>
<evidence type="ECO:0000256" key="4">
    <source>
        <dbReference type="ARBA" id="ARBA00023002"/>
    </source>
</evidence>
<evidence type="ECO:0000256" key="8">
    <source>
        <dbReference type="SAM" id="MobiDB-lite"/>
    </source>
</evidence>
<dbReference type="Proteomes" id="UP000054383">
    <property type="component" value="Unassembled WGS sequence"/>
</dbReference>
<keyword evidence="5 7" id="KW-0408">Iron</keyword>
<feature type="domain" description="NADP-dependent oxidoreductase" evidence="9">
    <location>
        <begin position="12"/>
        <end position="320"/>
    </location>
</feature>
<protein>
    <submittedName>
        <fullName evidence="10">Aflatoxin B1 aldehyde reductase member 3</fullName>
    </submittedName>
</protein>
<dbReference type="OrthoDB" id="1055148at2759"/>
<dbReference type="AlphaFoldDB" id="A0A0U1M9W5"/>
<dbReference type="InterPro" id="IPR023210">
    <property type="entry name" value="NADP_OxRdtase_dom"/>
</dbReference>
<evidence type="ECO:0000259" key="9">
    <source>
        <dbReference type="Pfam" id="PF00248"/>
    </source>
</evidence>
<name>A0A0U1M9W5_TALIS</name>
<keyword evidence="11" id="KW-1185">Reference proteome</keyword>
<feature type="binding site" description="axial binding residue" evidence="7">
    <location>
        <position position="784"/>
    </location>
    <ligand>
        <name>heme</name>
        <dbReference type="ChEBI" id="CHEBI:30413"/>
    </ligand>
    <ligandPart>
        <name>Fe</name>
        <dbReference type="ChEBI" id="CHEBI:18248"/>
    </ligandPart>
</feature>
<sequence length="848" mass="95668">MTTTIEIKSELKVVFGTMILGKEGAGPARVHNLDDCATMLDVFQNHGHAEVDTARMYGFGSSELYLGQLKWQDRSIIMGTKLNARGMYSHKKDSVKPGLVESLKALQTDKVDLWYLHAPDHNTPYEETLEAVNELYKEGYFKRFGISNYAAWEVAQICELCKRHGWKKPDVYQGVYHALHRAVEPELFPCLRHYGISFYEFSPLAGGMLKDRYQRDTTEHEAGSRFDPNSMKGANYFRRQYWNEPYFDALDVIRPVAKKLGMTTAEAASRWASHHSMMKKEYGDAVITGASSAAQLEENLANLEKGPLPEEMVKAFDDAWAIVKGHAARIMHSPVEIARMASLIRVKAGSQQSASFSDGGTNSAGNPKIDKKSPEFTPDTVPFIGSWRFFTQKLPFWRNSMRLSKTGNFSFWLGKNHVVGVSGAASRKMYLDSRSLHLIKGITLIGHGPDFIDGRSTVIHDIWKAAYTNDRTYATRRLLDLQKSEQLVKRLPSVTRDARAAFEALRTSPTGVMNPAKSCYRLVVTQGSRLICNDEIADDPQVLNRLVAYVSTLQSTSSLHLLAFPWLSYFSISYWKRRWGRNGITQIVKPIVNRRMKKGAPRVDDSLQFLIDSGDSKDYITNFLISMLFIVAANAGVLSGAMLNIVAHHPKWQGKIYDEIKAAAAAHSKNKNARLVDQLDSIPLGAWETSFPSIDLCYKEAIRMWVAFPMGRFNDTNKAIPIPGTDEVIPPGSFACYNTLDVHYNEELYPDPMRWDPERFLEGREEYKKEAYGYMGWGAGRHPCTGMRWAKLQQNIILAYALALYEWSGCDENGDPNPHFVQPTTALNELAPSLPQGLWCKYVPREKA</sequence>
<dbReference type="SUPFAM" id="SSF48264">
    <property type="entry name" value="Cytochrome P450"/>
    <property type="match status" value="1"/>
</dbReference>
<feature type="region of interest" description="Disordered" evidence="8">
    <location>
        <begin position="353"/>
        <end position="375"/>
    </location>
</feature>
<evidence type="ECO:0000256" key="5">
    <source>
        <dbReference type="ARBA" id="ARBA00023004"/>
    </source>
</evidence>
<evidence type="ECO:0000256" key="3">
    <source>
        <dbReference type="ARBA" id="ARBA00022723"/>
    </source>
</evidence>
<evidence type="ECO:0000256" key="2">
    <source>
        <dbReference type="ARBA" id="ARBA00010617"/>
    </source>
</evidence>
<evidence type="ECO:0000313" key="11">
    <source>
        <dbReference type="Proteomes" id="UP000054383"/>
    </source>
</evidence>
<dbReference type="PANTHER" id="PTHR43364">
    <property type="entry name" value="NADH-SPECIFIC METHYLGLYOXAL REDUCTASE-RELATED"/>
    <property type="match status" value="1"/>
</dbReference>
<dbReference type="CDD" id="cd00302">
    <property type="entry name" value="cytochrome_P450"/>
    <property type="match status" value="1"/>
</dbReference>
<evidence type="ECO:0000256" key="7">
    <source>
        <dbReference type="PIRSR" id="PIRSR602403-1"/>
    </source>
</evidence>
<proteinExistence type="inferred from homology"/>
<dbReference type="InterPro" id="IPR050523">
    <property type="entry name" value="AKR_Detox_Biosynth"/>
</dbReference>
<dbReference type="STRING" id="28573.A0A0U1M9W5"/>
<dbReference type="GO" id="GO:0005506">
    <property type="term" value="F:iron ion binding"/>
    <property type="evidence" value="ECO:0007669"/>
    <property type="project" value="InterPro"/>
</dbReference>
<gene>
    <name evidence="10" type="ORF">PISL3812_09188</name>
</gene>
<accession>A0A0U1M9W5</accession>
<organism evidence="10 11">
    <name type="scientific">Talaromyces islandicus</name>
    <name type="common">Penicillium islandicum</name>
    <dbReference type="NCBI Taxonomy" id="28573"/>
    <lineage>
        <taxon>Eukaryota</taxon>
        <taxon>Fungi</taxon>
        <taxon>Dikarya</taxon>
        <taxon>Ascomycota</taxon>
        <taxon>Pezizomycotina</taxon>
        <taxon>Eurotiomycetes</taxon>
        <taxon>Eurotiomycetidae</taxon>
        <taxon>Eurotiales</taxon>
        <taxon>Trichocomaceae</taxon>
        <taxon>Talaromyces</taxon>
        <taxon>Talaromyces sect. Islandici</taxon>
    </lineage>
</organism>
<comment type="similarity">
    <text evidence="2">Belongs to the cytochrome P450 family.</text>
</comment>
<evidence type="ECO:0000256" key="6">
    <source>
        <dbReference type="ARBA" id="ARBA00038157"/>
    </source>
</evidence>
<dbReference type="PRINTS" id="PR00465">
    <property type="entry name" value="EP450IV"/>
</dbReference>
<dbReference type="Gene3D" id="1.10.630.10">
    <property type="entry name" value="Cytochrome P450"/>
    <property type="match status" value="1"/>
</dbReference>
<dbReference type="Pfam" id="PF00248">
    <property type="entry name" value="Aldo_ket_red"/>
    <property type="match status" value="1"/>
</dbReference>
<dbReference type="Pfam" id="PF00067">
    <property type="entry name" value="p450"/>
    <property type="match status" value="1"/>
</dbReference>
<dbReference type="InterPro" id="IPR036396">
    <property type="entry name" value="Cyt_P450_sf"/>
</dbReference>
<dbReference type="EMBL" id="CVMT01000011">
    <property type="protein sequence ID" value="CRG92132.1"/>
    <property type="molecule type" value="Genomic_DNA"/>
</dbReference>
<comment type="cofactor">
    <cofactor evidence="1 7">
        <name>heme</name>
        <dbReference type="ChEBI" id="CHEBI:30413"/>
    </cofactor>
</comment>
<keyword evidence="3 7" id="KW-0479">Metal-binding</keyword>
<dbReference type="PANTHER" id="PTHR43364:SF4">
    <property type="entry name" value="NAD(P)-LINKED OXIDOREDUCTASE SUPERFAMILY PROTEIN"/>
    <property type="match status" value="1"/>
</dbReference>
<dbReference type="GO" id="GO:0016705">
    <property type="term" value="F:oxidoreductase activity, acting on paired donors, with incorporation or reduction of molecular oxygen"/>
    <property type="evidence" value="ECO:0007669"/>
    <property type="project" value="InterPro"/>
</dbReference>
<dbReference type="SUPFAM" id="SSF51430">
    <property type="entry name" value="NAD(P)-linked oxidoreductase"/>
    <property type="match status" value="1"/>
</dbReference>
<dbReference type="InterPro" id="IPR001128">
    <property type="entry name" value="Cyt_P450"/>
</dbReference>
<reference evidence="10 11" key="1">
    <citation type="submission" date="2015-04" db="EMBL/GenBank/DDBJ databases">
        <authorList>
            <person name="Syromyatnikov M.Y."/>
            <person name="Popov V.N."/>
        </authorList>
    </citation>
    <scope>NUCLEOTIDE SEQUENCE [LARGE SCALE GENOMIC DNA]</scope>
    <source>
        <strain evidence="10">WF-38-12</strain>
    </source>
</reference>
<dbReference type="GO" id="GO:0004497">
    <property type="term" value="F:monooxygenase activity"/>
    <property type="evidence" value="ECO:0007669"/>
    <property type="project" value="InterPro"/>
</dbReference>